<reference evidence="1 2" key="1">
    <citation type="submission" date="2015-07" db="EMBL/GenBank/DDBJ databases">
        <title>The genome of Eufriesea mexicana.</title>
        <authorList>
            <person name="Pan H."/>
            <person name="Kapheim K."/>
        </authorList>
    </citation>
    <scope>NUCLEOTIDE SEQUENCE [LARGE SCALE GENOMIC DNA]</scope>
    <source>
        <strain evidence="1">0111107269</strain>
        <tissue evidence="1">Whole body</tissue>
    </source>
</reference>
<keyword evidence="2" id="KW-1185">Reference proteome</keyword>
<dbReference type="AlphaFoldDB" id="A0A310SGG3"/>
<accession>A0A310SGG3</accession>
<gene>
    <name evidence="1" type="ORF">WN48_01385</name>
</gene>
<evidence type="ECO:0000313" key="2">
    <source>
        <dbReference type="Proteomes" id="UP000250275"/>
    </source>
</evidence>
<evidence type="ECO:0000313" key="1">
    <source>
        <dbReference type="EMBL" id="OAD61374.1"/>
    </source>
</evidence>
<name>A0A310SGG3_9HYME</name>
<organism evidence="1 2">
    <name type="scientific">Eufriesea mexicana</name>
    <dbReference type="NCBI Taxonomy" id="516756"/>
    <lineage>
        <taxon>Eukaryota</taxon>
        <taxon>Metazoa</taxon>
        <taxon>Ecdysozoa</taxon>
        <taxon>Arthropoda</taxon>
        <taxon>Hexapoda</taxon>
        <taxon>Insecta</taxon>
        <taxon>Pterygota</taxon>
        <taxon>Neoptera</taxon>
        <taxon>Endopterygota</taxon>
        <taxon>Hymenoptera</taxon>
        <taxon>Apocrita</taxon>
        <taxon>Aculeata</taxon>
        <taxon>Apoidea</taxon>
        <taxon>Anthophila</taxon>
        <taxon>Apidae</taxon>
        <taxon>Eufriesea</taxon>
    </lineage>
</organism>
<dbReference type="EMBL" id="KQ760221">
    <property type="protein sequence ID" value="OAD61374.1"/>
    <property type="molecule type" value="Genomic_DNA"/>
</dbReference>
<proteinExistence type="predicted"/>
<protein>
    <submittedName>
        <fullName evidence="1">Uncharacterized protein</fullName>
    </submittedName>
</protein>
<sequence>MKTRHECSTHATVRSPETQGQQYSITELHCKRVIQRCTWQIIYSRCIMRNRGGVLTVCTSTR</sequence>
<dbReference type="Proteomes" id="UP000250275">
    <property type="component" value="Unassembled WGS sequence"/>
</dbReference>